<feature type="chain" id="PRO_5047240145" evidence="1">
    <location>
        <begin position="32"/>
        <end position="536"/>
    </location>
</feature>
<dbReference type="RefSeq" id="WP_344260731.1">
    <property type="nucleotide sequence ID" value="NZ_BAAAMR010000002.1"/>
</dbReference>
<feature type="signal peptide" evidence="1">
    <location>
        <begin position="1"/>
        <end position="31"/>
    </location>
</feature>
<keyword evidence="1" id="KW-0732">Signal</keyword>
<gene>
    <name evidence="2" type="ORF">GCM10009727_04190</name>
</gene>
<evidence type="ECO:0000313" key="3">
    <source>
        <dbReference type="Proteomes" id="UP001501020"/>
    </source>
</evidence>
<evidence type="ECO:0000256" key="1">
    <source>
        <dbReference type="SAM" id="SignalP"/>
    </source>
</evidence>
<sequence length="536" mass="57083">MSRRGKVAKSSLAAAVLAVSAALVPAAAAHADTTDLTATTTFDPLDPARVATFEVTAKSVSGITDVHANVRYGSSTAEPYATIPFTRTGGTDNDGVWHGEFHPDIQARPGADYVEVLVTTADGATRKKTTGFWDCYTTTIDGFTSAPAVIDADHPDVTLRGRVMLRKSRDVAPEPAPGARLIGAGPEVTTGADGSFVQQATGVAAPRSEVPRQGALCPVTVNANTTVRKQATVTSGQIVSINPYADRADVVVRGRVVRQGAAGAVPVSGQVVAAVLDAGTPGAASLTRDTTSADGTFELRFTALRSGALSLRTGDTSFLTGGSADLGRLDIRRTTRFDDLRITPQVVGYDALLYAYGYLRDYSSVSLPDRPVLLEFSTDKKTWRQASTVRTEDNGAIYLSDASLKKDGYWRVRFAGGPKYAPVVSAPQYVDVRYRTWIYSFNASPEPVKKGKSITVKGQLFRYMDKEQPGPNAPVSIYFKPSGASKWTQVAAVKTASNGWFGKTFKASQDGTWMAAYTGSANYLASNKPSDYVDVR</sequence>
<proteinExistence type="predicted"/>
<protein>
    <submittedName>
        <fullName evidence="2">Uncharacterized protein</fullName>
    </submittedName>
</protein>
<accession>A0ABP5JT96</accession>
<reference evidence="3" key="1">
    <citation type="journal article" date="2019" name="Int. J. Syst. Evol. Microbiol.">
        <title>The Global Catalogue of Microorganisms (GCM) 10K type strain sequencing project: providing services to taxonomists for standard genome sequencing and annotation.</title>
        <authorList>
            <consortium name="The Broad Institute Genomics Platform"/>
            <consortium name="The Broad Institute Genome Sequencing Center for Infectious Disease"/>
            <person name="Wu L."/>
            <person name="Ma J."/>
        </authorList>
    </citation>
    <scope>NUCLEOTIDE SEQUENCE [LARGE SCALE GENOMIC DNA]</scope>
    <source>
        <strain evidence="3">JCM 13850</strain>
    </source>
</reference>
<dbReference type="Proteomes" id="UP001501020">
    <property type="component" value="Unassembled WGS sequence"/>
</dbReference>
<organism evidence="2 3">
    <name type="scientific">Actinomadura napierensis</name>
    <dbReference type="NCBI Taxonomy" id="267854"/>
    <lineage>
        <taxon>Bacteria</taxon>
        <taxon>Bacillati</taxon>
        <taxon>Actinomycetota</taxon>
        <taxon>Actinomycetes</taxon>
        <taxon>Streptosporangiales</taxon>
        <taxon>Thermomonosporaceae</taxon>
        <taxon>Actinomadura</taxon>
    </lineage>
</organism>
<dbReference type="EMBL" id="BAAAMR010000002">
    <property type="protein sequence ID" value="GAA2119920.1"/>
    <property type="molecule type" value="Genomic_DNA"/>
</dbReference>
<name>A0ABP5JT96_9ACTN</name>
<keyword evidence="3" id="KW-1185">Reference proteome</keyword>
<comment type="caution">
    <text evidence="2">The sequence shown here is derived from an EMBL/GenBank/DDBJ whole genome shotgun (WGS) entry which is preliminary data.</text>
</comment>
<evidence type="ECO:0000313" key="2">
    <source>
        <dbReference type="EMBL" id="GAA2119920.1"/>
    </source>
</evidence>